<dbReference type="GO" id="GO:0016747">
    <property type="term" value="F:acyltransferase activity, transferring groups other than amino-acyl groups"/>
    <property type="evidence" value="ECO:0007669"/>
    <property type="project" value="InterPro"/>
</dbReference>
<evidence type="ECO:0000313" key="4">
    <source>
        <dbReference type="EMBL" id="SNZ21061.1"/>
    </source>
</evidence>
<dbReference type="CDD" id="cd04301">
    <property type="entry name" value="NAT_SF"/>
    <property type="match status" value="1"/>
</dbReference>
<name>A0A285PMF0_9HYPH</name>
<dbReference type="PANTHER" id="PTHR43877">
    <property type="entry name" value="AMINOALKYLPHOSPHONATE N-ACETYLTRANSFERASE-RELATED-RELATED"/>
    <property type="match status" value="1"/>
</dbReference>
<dbReference type="InterPro" id="IPR000182">
    <property type="entry name" value="GNAT_dom"/>
</dbReference>
<dbReference type="AlphaFoldDB" id="A0A285PMF0"/>
<dbReference type="PROSITE" id="PS51186">
    <property type="entry name" value="GNAT"/>
    <property type="match status" value="1"/>
</dbReference>
<dbReference type="EMBL" id="OBEL01000006">
    <property type="protein sequence ID" value="SNZ21061.1"/>
    <property type="molecule type" value="Genomic_DNA"/>
</dbReference>
<evidence type="ECO:0000256" key="2">
    <source>
        <dbReference type="ARBA" id="ARBA00023315"/>
    </source>
</evidence>
<dbReference type="InterPro" id="IPR050832">
    <property type="entry name" value="Bact_Acetyltransf"/>
</dbReference>
<dbReference type="Pfam" id="PF00583">
    <property type="entry name" value="Acetyltransf_1"/>
    <property type="match status" value="1"/>
</dbReference>
<organism evidence="4 5">
    <name type="scientific">Cohaesibacter gelatinilyticus</name>
    <dbReference type="NCBI Taxonomy" id="372072"/>
    <lineage>
        <taxon>Bacteria</taxon>
        <taxon>Pseudomonadati</taxon>
        <taxon>Pseudomonadota</taxon>
        <taxon>Alphaproteobacteria</taxon>
        <taxon>Hyphomicrobiales</taxon>
        <taxon>Cohaesibacteraceae</taxon>
    </lineage>
</organism>
<evidence type="ECO:0000259" key="3">
    <source>
        <dbReference type="PROSITE" id="PS51186"/>
    </source>
</evidence>
<keyword evidence="2 4" id="KW-0012">Acyltransferase</keyword>
<dbReference type="SUPFAM" id="SSF55729">
    <property type="entry name" value="Acyl-CoA N-acyltransferases (Nat)"/>
    <property type="match status" value="1"/>
</dbReference>
<evidence type="ECO:0000256" key="1">
    <source>
        <dbReference type="ARBA" id="ARBA00022679"/>
    </source>
</evidence>
<keyword evidence="5" id="KW-1185">Reference proteome</keyword>
<proteinExistence type="predicted"/>
<gene>
    <name evidence="4" type="ORF">SAMN06265368_4175</name>
</gene>
<dbReference type="RefSeq" id="WP_170956193.1">
    <property type="nucleotide sequence ID" value="NZ_OBEL01000006.1"/>
</dbReference>
<reference evidence="4 5" key="1">
    <citation type="submission" date="2017-09" db="EMBL/GenBank/DDBJ databases">
        <authorList>
            <person name="Ehlers B."/>
            <person name="Leendertz F.H."/>
        </authorList>
    </citation>
    <scope>NUCLEOTIDE SEQUENCE [LARGE SCALE GENOMIC DNA]</scope>
    <source>
        <strain evidence="4 5">DSM 18289</strain>
    </source>
</reference>
<accession>A0A285PMF0</accession>
<protein>
    <submittedName>
        <fullName evidence="4">L-amino acid N-acyltransferase YncA</fullName>
    </submittedName>
</protein>
<keyword evidence="1 4" id="KW-0808">Transferase</keyword>
<evidence type="ECO:0000313" key="5">
    <source>
        <dbReference type="Proteomes" id="UP000219439"/>
    </source>
</evidence>
<sequence length="157" mass="17310">MMITTRQATANDADQMSEILSPILASWKSDRPSDAGHILRYYIEHPDSIKCTIAEDETGKVFGFQSLIIATDNKPYDVPNGWGIIGTYVRLDATRCGIGKHLFASSQEAAKQAGLKRIDATIGQTNETGLAYYEAMGFRTYRTSDTSVSKIYEMDAA</sequence>
<dbReference type="Gene3D" id="3.40.630.30">
    <property type="match status" value="1"/>
</dbReference>
<dbReference type="InterPro" id="IPR016181">
    <property type="entry name" value="Acyl_CoA_acyltransferase"/>
</dbReference>
<feature type="domain" description="N-acetyltransferase" evidence="3">
    <location>
        <begin position="3"/>
        <end position="157"/>
    </location>
</feature>
<dbReference type="Proteomes" id="UP000219439">
    <property type="component" value="Unassembled WGS sequence"/>
</dbReference>